<proteinExistence type="predicted"/>
<evidence type="ECO:0000313" key="1">
    <source>
        <dbReference type="EMBL" id="GAH08910.1"/>
    </source>
</evidence>
<organism evidence="1">
    <name type="scientific">marine sediment metagenome</name>
    <dbReference type="NCBI Taxonomy" id="412755"/>
    <lineage>
        <taxon>unclassified sequences</taxon>
        <taxon>metagenomes</taxon>
        <taxon>ecological metagenomes</taxon>
    </lineage>
</organism>
<accession>X1DKU6</accession>
<sequence>KTEIDIEVTHFDYSSGEPLMNLCVSIFNPSQEVLQLRKIEFDVYLNQKYMEHQVIMRIPAVIPEYQAKFNYQMSLPQDRMFTIDDAQEQGKWEWKVSGSGYVETMFGDTLLRFKTIKKLPPANN</sequence>
<name>X1DKU6_9ZZZZ</name>
<dbReference type="EMBL" id="BART01038919">
    <property type="protein sequence ID" value="GAH08910.1"/>
    <property type="molecule type" value="Genomic_DNA"/>
</dbReference>
<protein>
    <submittedName>
        <fullName evidence="1">Uncharacterized protein</fullName>
    </submittedName>
</protein>
<dbReference type="AlphaFoldDB" id="X1DKU6"/>
<gene>
    <name evidence="1" type="ORF">S01H4_64272</name>
</gene>
<feature type="non-terminal residue" evidence="1">
    <location>
        <position position="1"/>
    </location>
</feature>
<reference evidence="1" key="1">
    <citation type="journal article" date="2014" name="Front. Microbiol.">
        <title>High frequency of phylogenetically diverse reductive dehalogenase-homologous genes in deep subseafloor sedimentary metagenomes.</title>
        <authorList>
            <person name="Kawai M."/>
            <person name="Futagami T."/>
            <person name="Toyoda A."/>
            <person name="Takaki Y."/>
            <person name="Nishi S."/>
            <person name="Hori S."/>
            <person name="Arai W."/>
            <person name="Tsubouchi T."/>
            <person name="Morono Y."/>
            <person name="Uchiyama I."/>
            <person name="Ito T."/>
            <person name="Fujiyama A."/>
            <person name="Inagaki F."/>
            <person name="Takami H."/>
        </authorList>
    </citation>
    <scope>NUCLEOTIDE SEQUENCE</scope>
    <source>
        <strain evidence="1">Expedition CK06-06</strain>
    </source>
</reference>
<comment type="caution">
    <text evidence="1">The sequence shown here is derived from an EMBL/GenBank/DDBJ whole genome shotgun (WGS) entry which is preliminary data.</text>
</comment>